<sequence>MRASSCSSPCPAEPSLWPQTEAPTFCRWPILQPQRHSPHWPARPNLPVPAGGSSLPGRRHRRRSRLLRCRSWLPPAAAFPAAIRPRTRSCCPSCVWLASPSWHPPRGRARDWPTGPR</sequence>
<evidence type="ECO:0000256" key="1">
    <source>
        <dbReference type="SAM" id="MobiDB-lite"/>
    </source>
</evidence>
<organism evidence="2">
    <name type="scientific">Culex pipiens</name>
    <name type="common">House mosquito</name>
    <dbReference type="NCBI Taxonomy" id="7175"/>
    <lineage>
        <taxon>Eukaryota</taxon>
        <taxon>Metazoa</taxon>
        <taxon>Ecdysozoa</taxon>
        <taxon>Arthropoda</taxon>
        <taxon>Hexapoda</taxon>
        <taxon>Insecta</taxon>
        <taxon>Pterygota</taxon>
        <taxon>Neoptera</taxon>
        <taxon>Endopterygota</taxon>
        <taxon>Diptera</taxon>
        <taxon>Nematocera</taxon>
        <taxon>Culicoidea</taxon>
        <taxon>Culicidae</taxon>
        <taxon>Culicinae</taxon>
        <taxon>Culicini</taxon>
        <taxon>Culex</taxon>
        <taxon>Culex</taxon>
    </lineage>
</organism>
<dbReference type="EMBL" id="HBUE01190424">
    <property type="protein sequence ID" value="CAG6524901.1"/>
    <property type="molecule type" value="Transcribed_RNA"/>
</dbReference>
<dbReference type="EMBL" id="HBUE01296307">
    <property type="protein sequence ID" value="CAG6576590.1"/>
    <property type="molecule type" value="Transcribed_RNA"/>
</dbReference>
<feature type="region of interest" description="Disordered" evidence="1">
    <location>
        <begin position="35"/>
        <end position="62"/>
    </location>
</feature>
<reference evidence="2" key="1">
    <citation type="submission" date="2021-05" db="EMBL/GenBank/DDBJ databases">
        <authorList>
            <person name="Alioto T."/>
            <person name="Alioto T."/>
            <person name="Gomez Garrido J."/>
        </authorList>
    </citation>
    <scope>NUCLEOTIDE SEQUENCE</scope>
</reference>
<name>A0A8D8JMF6_CULPI</name>
<accession>A0A8D8JMF6</accession>
<protein>
    <submittedName>
        <fullName evidence="2">(northern house mosquito) hypothetical protein</fullName>
    </submittedName>
</protein>
<evidence type="ECO:0000313" key="2">
    <source>
        <dbReference type="EMBL" id="CAG6576590.1"/>
    </source>
</evidence>
<dbReference type="AlphaFoldDB" id="A0A8D8JMF6"/>
<proteinExistence type="predicted"/>